<dbReference type="InterPro" id="IPR043917">
    <property type="entry name" value="DUF5753"/>
</dbReference>
<protein>
    <submittedName>
        <fullName evidence="2">XRE family transcriptional regulator</fullName>
    </submittedName>
</protein>
<dbReference type="PROSITE" id="PS50943">
    <property type="entry name" value="HTH_CROC1"/>
    <property type="match status" value="1"/>
</dbReference>
<dbReference type="InterPro" id="IPR001387">
    <property type="entry name" value="Cro/C1-type_HTH"/>
</dbReference>
<dbReference type="InterPro" id="IPR010982">
    <property type="entry name" value="Lambda_DNA-bd_dom_sf"/>
</dbReference>
<evidence type="ECO:0000313" key="2">
    <source>
        <dbReference type="EMBL" id="TXS28233.1"/>
    </source>
</evidence>
<dbReference type="SMART" id="SM00530">
    <property type="entry name" value="HTH_XRE"/>
    <property type="match status" value="1"/>
</dbReference>
<evidence type="ECO:0000259" key="1">
    <source>
        <dbReference type="PROSITE" id="PS50943"/>
    </source>
</evidence>
<dbReference type="SUPFAM" id="SSF47413">
    <property type="entry name" value="lambda repressor-like DNA-binding domains"/>
    <property type="match status" value="1"/>
</dbReference>
<sequence length="273" mass="30580">MAETERDDGAAGFLRCFGAQLRLLREREGLTRAELGSRLGYGEDQIASVELGRRIPKPEMIDRADEVLGAGGLLVAMKAEVARARYPSFFQHAAKLESEAVELHVYDTLAVNGLLQTEEYARAVFRQWRPFLDEEVVDQRCASRMARQEIFNRRPVPNLSFVIEEAVLHKRIGGDQVWRGQLEQVLLIGQRRNVEIQVMPLGRGEHAGLAGPFTLMETGDGRRVAYTEVQSDGRLHTERGRVRELEATYGAIRGQAPAPQESMALIEKLLGET</sequence>
<dbReference type="GO" id="GO:0003677">
    <property type="term" value="F:DNA binding"/>
    <property type="evidence" value="ECO:0007669"/>
    <property type="project" value="InterPro"/>
</dbReference>
<dbReference type="AlphaFoldDB" id="A0A652KWP4"/>
<dbReference type="EMBL" id="RDBM01000035">
    <property type="protein sequence ID" value="TXS28233.1"/>
    <property type="molecule type" value="Genomic_DNA"/>
</dbReference>
<accession>A0A652KWP4</accession>
<name>A0A652KWP4_9ACTN</name>
<gene>
    <name evidence="2" type="ORF">EAO74_20250</name>
</gene>
<dbReference type="Pfam" id="PF13560">
    <property type="entry name" value="HTH_31"/>
    <property type="match status" value="1"/>
</dbReference>
<organism evidence="2">
    <name type="scientific">Streptomyces sp. gb1(2016)</name>
    <dbReference type="NCBI Taxonomy" id="1828321"/>
    <lineage>
        <taxon>Bacteria</taxon>
        <taxon>Bacillati</taxon>
        <taxon>Actinomycetota</taxon>
        <taxon>Actinomycetes</taxon>
        <taxon>Kitasatosporales</taxon>
        <taxon>Streptomycetaceae</taxon>
        <taxon>Streptomyces</taxon>
    </lineage>
</organism>
<dbReference type="Pfam" id="PF19054">
    <property type="entry name" value="DUF5753"/>
    <property type="match status" value="1"/>
</dbReference>
<comment type="caution">
    <text evidence="2">The sequence shown here is derived from an EMBL/GenBank/DDBJ whole genome shotgun (WGS) entry which is preliminary data.</text>
</comment>
<dbReference type="CDD" id="cd00093">
    <property type="entry name" value="HTH_XRE"/>
    <property type="match status" value="1"/>
</dbReference>
<reference evidence="2" key="1">
    <citation type="submission" date="2018-10" db="EMBL/GenBank/DDBJ databases">
        <authorList>
            <person name="Hariharan J."/>
            <person name="Choudoir M.J."/>
            <person name="Diebold P."/>
            <person name="Panke-Buisse K."/>
            <person name="Campbell A.N."/>
            <person name="Buckley D.H."/>
        </authorList>
    </citation>
    <scope>NUCLEOTIDE SEQUENCE</scope>
    <source>
        <strain evidence="2">Gb1</strain>
    </source>
</reference>
<dbReference type="RefSeq" id="WP_147984300.1">
    <property type="nucleotide sequence ID" value="NZ_RDBM01000035.1"/>
</dbReference>
<dbReference type="Gene3D" id="1.10.260.40">
    <property type="entry name" value="lambda repressor-like DNA-binding domains"/>
    <property type="match status" value="1"/>
</dbReference>
<proteinExistence type="predicted"/>
<feature type="domain" description="HTH cro/C1-type" evidence="1">
    <location>
        <begin position="21"/>
        <end position="74"/>
    </location>
</feature>